<evidence type="ECO:0000256" key="3">
    <source>
        <dbReference type="ARBA" id="ARBA00023274"/>
    </source>
</evidence>
<evidence type="ECO:0000313" key="15">
    <source>
        <dbReference type="Proteomes" id="UP001347884"/>
    </source>
</evidence>
<evidence type="ECO:0000313" key="10">
    <source>
        <dbReference type="EMBL" id="SUU96781.1"/>
    </source>
</evidence>
<protein>
    <recommendedName>
        <fullName evidence="4">Large ribosomal subunit protein bL36</fullName>
    </recommendedName>
</protein>
<keyword evidence="2 4" id="KW-0689">Ribosomal protein</keyword>
<dbReference type="EMBL" id="QJPJ01000030">
    <property type="protein sequence ID" value="PXZ38010.1"/>
    <property type="molecule type" value="Genomic_DNA"/>
</dbReference>
<evidence type="ECO:0000256" key="5">
    <source>
        <dbReference type="RuleBase" id="RU000571"/>
    </source>
</evidence>
<dbReference type="InterPro" id="IPR000473">
    <property type="entry name" value="Ribosomal_bL36"/>
</dbReference>
<evidence type="ECO:0000313" key="14">
    <source>
        <dbReference type="Proteomes" id="UP000294229"/>
    </source>
</evidence>
<accession>A0A0F5EW38</accession>
<evidence type="ECO:0000313" key="6">
    <source>
        <dbReference type="EMBL" id="MEE6042471.1"/>
    </source>
</evidence>
<reference evidence="8 14" key="3">
    <citation type="submission" date="2018-11" db="EMBL/GenBank/DDBJ databases">
        <title>Sequencing Av. paragallinarum serogroups.</title>
        <authorList>
            <person name="Hellmuth J.E."/>
            <person name="Boucher C.E."/>
            <person name="Cason E.D."/>
        </authorList>
    </citation>
    <scope>NUCLEOTIDE SEQUENCE [LARGE SCALE GENOMIC DNA]</scope>
    <source>
        <strain evidence="8 14">SA-3</strain>
    </source>
</reference>
<dbReference type="EMBL" id="UGHK01000002">
    <property type="protein sequence ID" value="STO72359.1"/>
    <property type="molecule type" value="Genomic_DNA"/>
</dbReference>
<dbReference type="Proteomes" id="UP000247594">
    <property type="component" value="Unassembled WGS sequence"/>
</dbReference>
<dbReference type="GeneID" id="66255288"/>
<dbReference type="Proteomes" id="UP000254465">
    <property type="component" value="Unassembled WGS sequence"/>
</dbReference>
<dbReference type="Proteomes" id="UP000254620">
    <property type="component" value="Unassembled WGS sequence"/>
</dbReference>
<evidence type="ECO:0000313" key="12">
    <source>
        <dbReference type="Proteomes" id="UP000254465"/>
    </source>
</evidence>
<proteinExistence type="inferred from homology"/>
<sequence>MQVLSSLKTAKTRHPKCKVVRRHGVVYVICKENPRFKARQGGKKKKR</sequence>
<dbReference type="Pfam" id="PF00444">
    <property type="entry name" value="Ribosomal_L36"/>
    <property type="match status" value="1"/>
</dbReference>
<reference evidence="12 13" key="1">
    <citation type="submission" date="2018-06" db="EMBL/GenBank/DDBJ databases">
        <authorList>
            <consortium name="Pathogen Informatics"/>
            <person name="Doyle S."/>
        </authorList>
    </citation>
    <scope>NUCLEOTIDE SEQUENCE [LARGE SCALE GENOMIC DNA]</scope>
    <source>
        <strain evidence="10 13">NCTC10926</strain>
        <strain evidence="9 12">NCTC11296</strain>
    </source>
</reference>
<dbReference type="RefSeq" id="WP_017806982.1">
    <property type="nucleotide sequence ID" value="NZ_CP034110.1"/>
</dbReference>
<evidence type="ECO:0000313" key="11">
    <source>
        <dbReference type="Proteomes" id="UP000247594"/>
    </source>
</evidence>
<dbReference type="GO" id="GO:1990904">
    <property type="term" value="C:ribonucleoprotein complex"/>
    <property type="evidence" value="ECO:0007669"/>
    <property type="project" value="UniProtKB-KW"/>
</dbReference>
<dbReference type="InterPro" id="IPR035977">
    <property type="entry name" value="Ribosomal_bL36_sp"/>
</dbReference>
<name>A0A0F5EW38_AVIPA</name>
<dbReference type="eggNOG" id="COG0257">
    <property type="taxonomic scope" value="Bacteria"/>
</dbReference>
<dbReference type="GO" id="GO:0005840">
    <property type="term" value="C:ribosome"/>
    <property type="evidence" value="ECO:0007669"/>
    <property type="project" value="UniProtKB-KW"/>
</dbReference>
<evidence type="ECO:0000313" key="7">
    <source>
        <dbReference type="EMBL" id="PXZ38010.1"/>
    </source>
</evidence>
<gene>
    <name evidence="6" type="primary">ykgO</name>
    <name evidence="4" type="synonym">rpmJ</name>
    <name evidence="9" type="synonym">rpmJ2</name>
    <name evidence="7" type="ORF">DM482_11600</name>
    <name evidence="8" type="ORF">EIG79_03855</name>
    <name evidence="6" type="ORF">M5S13_11410</name>
    <name evidence="10" type="ORF">NCTC10926_00125</name>
    <name evidence="9" type="ORF">NCTC11296_02283</name>
</gene>
<dbReference type="InterPro" id="IPR047621">
    <property type="entry name" value="Ribosomal_L36_bact"/>
</dbReference>
<dbReference type="HAMAP" id="MF_00251">
    <property type="entry name" value="Ribosomal_bL36"/>
    <property type="match status" value="1"/>
</dbReference>
<dbReference type="Proteomes" id="UP000294229">
    <property type="component" value="Unassembled WGS sequence"/>
</dbReference>
<dbReference type="SUPFAM" id="SSF57840">
    <property type="entry name" value="Ribosomal protein L36"/>
    <property type="match status" value="1"/>
</dbReference>
<keyword evidence="15" id="KW-1185">Reference proteome</keyword>
<dbReference type="NCBIfam" id="NF002021">
    <property type="entry name" value="PRK00831.1"/>
    <property type="match status" value="1"/>
</dbReference>
<dbReference type="GO" id="GO:0003735">
    <property type="term" value="F:structural constituent of ribosome"/>
    <property type="evidence" value="ECO:0007669"/>
    <property type="project" value="InterPro"/>
</dbReference>
<dbReference type="PANTHER" id="PTHR47781">
    <property type="entry name" value="50S RIBOSOMAL PROTEIN L36 2"/>
    <property type="match status" value="1"/>
</dbReference>
<reference evidence="6" key="5">
    <citation type="submission" date="2022-05" db="EMBL/GenBank/DDBJ databases">
        <authorList>
            <person name="Chen Y."/>
            <person name="Zhu J."/>
            <person name="Zhu K."/>
        </authorList>
    </citation>
    <scope>NUCLEOTIDE SEQUENCE</scope>
    <source>
        <strain evidence="6">AV25</strain>
    </source>
</reference>
<dbReference type="NCBIfam" id="TIGR01022">
    <property type="entry name" value="rpmJ_bact"/>
    <property type="match status" value="1"/>
</dbReference>
<evidence type="ECO:0000313" key="13">
    <source>
        <dbReference type="Proteomes" id="UP000254620"/>
    </source>
</evidence>
<dbReference type="AlphaFoldDB" id="A0A0F5EW38"/>
<evidence type="ECO:0000256" key="4">
    <source>
        <dbReference type="HAMAP-Rule" id="MF_00251"/>
    </source>
</evidence>
<dbReference type="EMBL" id="RQXS01000011">
    <property type="protein sequence ID" value="RZN60357.1"/>
    <property type="molecule type" value="Genomic_DNA"/>
</dbReference>
<reference evidence="7 11" key="2">
    <citation type="submission" date="2018-06" db="EMBL/GenBank/DDBJ databases">
        <authorList>
            <person name="Teymurazov M."/>
            <person name="Kislichkina A."/>
            <person name="Abaymova A."/>
            <person name="Mukhina T."/>
            <person name="Mayskaya N."/>
            <person name="Svetoch E."/>
            <person name="Bogun A."/>
        </authorList>
    </citation>
    <scope>NUCLEOTIDE SEQUENCE [LARGE SCALE GENOMIC DNA]</scope>
    <source>
        <strain evidence="7 11">SCPM-O-B-8406</strain>
    </source>
</reference>
<reference evidence="6 15" key="4">
    <citation type="journal article" date="2022" name="Front. Microbiol.">
        <title>Commensal bacteria contribute to the growth of multidrug-resistant Avibacterium paragallinarum in chickens.</title>
        <authorList>
            <person name="Zhu J."/>
            <person name="Chen Y."/>
            <person name="Wu Y."/>
            <person name="Wang Y."/>
            <person name="Zhu K."/>
        </authorList>
    </citation>
    <scope>NUCLEOTIDE SEQUENCE [LARGE SCALE GENOMIC DNA]</scope>
    <source>
        <strain evidence="6 15">AV25</strain>
    </source>
</reference>
<dbReference type="EMBL" id="JAMDKF010000034">
    <property type="protein sequence ID" value="MEE6042471.1"/>
    <property type="molecule type" value="Genomic_DNA"/>
</dbReference>
<dbReference type="GO" id="GO:0006412">
    <property type="term" value="P:translation"/>
    <property type="evidence" value="ECO:0007669"/>
    <property type="project" value="UniProtKB-UniRule"/>
</dbReference>
<dbReference type="OrthoDB" id="9801558at2"/>
<dbReference type="EMBL" id="UFSW01000001">
    <property type="protein sequence ID" value="SUU96781.1"/>
    <property type="molecule type" value="Genomic_DNA"/>
</dbReference>
<dbReference type="PROSITE" id="PS00828">
    <property type="entry name" value="RIBOSOMAL_L36"/>
    <property type="match status" value="1"/>
</dbReference>
<evidence type="ECO:0000313" key="8">
    <source>
        <dbReference type="EMBL" id="RZN60357.1"/>
    </source>
</evidence>
<organism evidence="8 14">
    <name type="scientific">Avibacterium paragallinarum</name>
    <name type="common">Haemophilus gallinarum</name>
    <dbReference type="NCBI Taxonomy" id="728"/>
    <lineage>
        <taxon>Bacteria</taxon>
        <taxon>Pseudomonadati</taxon>
        <taxon>Pseudomonadota</taxon>
        <taxon>Gammaproteobacteria</taxon>
        <taxon>Pasteurellales</taxon>
        <taxon>Pasteurellaceae</taxon>
        <taxon>Avibacterium</taxon>
    </lineage>
</organism>
<keyword evidence="3 4" id="KW-0687">Ribonucleoprotein</keyword>
<dbReference type="PANTHER" id="PTHR47781:SF1">
    <property type="entry name" value="LARGE RIBOSOMAL SUBUNIT PROTEIN BL36B"/>
    <property type="match status" value="1"/>
</dbReference>
<evidence type="ECO:0000256" key="2">
    <source>
        <dbReference type="ARBA" id="ARBA00022980"/>
    </source>
</evidence>
<comment type="similarity">
    <text evidence="1 4 5">Belongs to the bacterial ribosomal protein bL36 family.</text>
</comment>
<dbReference type="STRING" id="728.VY92_04945"/>
<evidence type="ECO:0000313" key="9">
    <source>
        <dbReference type="EMBL" id="STO72359.1"/>
    </source>
</evidence>
<dbReference type="Proteomes" id="UP001347884">
    <property type="component" value="Unassembled WGS sequence"/>
</dbReference>
<dbReference type="KEGG" id="apag:EIA51_08295"/>
<evidence type="ECO:0000256" key="1">
    <source>
        <dbReference type="ARBA" id="ARBA00007645"/>
    </source>
</evidence>